<dbReference type="GO" id="GO:0000398">
    <property type="term" value="P:mRNA splicing, via spliceosome"/>
    <property type="evidence" value="ECO:0007669"/>
    <property type="project" value="TreeGrafter"/>
</dbReference>
<dbReference type="EMBL" id="LXTC01000001">
    <property type="protein sequence ID" value="OBA22852.1"/>
    <property type="molecule type" value="Genomic_DNA"/>
</dbReference>
<gene>
    <name evidence="4" type="ORF">METBIDRAFT_36937</name>
</gene>
<evidence type="ECO:0000313" key="4">
    <source>
        <dbReference type="EMBL" id="OBA22852.1"/>
    </source>
</evidence>
<evidence type="ECO:0000256" key="1">
    <source>
        <dbReference type="ARBA" id="ARBA00011069"/>
    </source>
</evidence>
<name>A0A1A0HG30_9ASCO</name>
<evidence type="ECO:0000256" key="2">
    <source>
        <dbReference type="ARBA" id="ARBA00020644"/>
    </source>
</evidence>
<dbReference type="InterPro" id="IPR051112">
    <property type="entry name" value="CWC26_splicing_factor"/>
</dbReference>
<dbReference type="AlphaFoldDB" id="A0A1A0HG30"/>
<organism evidence="4 5">
    <name type="scientific">Metschnikowia bicuspidata var. bicuspidata NRRL YB-4993</name>
    <dbReference type="NCBI Taxonomy" id="869754"/>
    <lineage>
        <taxon>Eukaryota</taxon>
        <taxon>Fungi</taxon>
        <taxon>Dikarya</taxon>
        <taxon>Ascomycota</taxon>
        <taxon>Saccharomycotina</taxon>
        <taxon>Pichiomycetes</taxon>
        <taxon>Metschnikowiaceae</taxon>
        <taxon>Metschnikowia</taxon>
    </lineage>
</organism>
<feature type="region of interest" description="Disordered" evidence="3">
    <location>
        <begin position="78"/>
        <end position="98"/>
    </location>
</feature>
<dbReference type="STRING" id="869754.A0A1A0HG30"/>
<evidence type="ECO:0000256" key="3">
    <source>
        <dbReference type="SAM" id="MobiDB-lite"/>
    </source>
</evidence>
<accession>A0A1A0HG30</accession>
<dbReference type="GO" id="GO:0070274">
    <property type="term" value="C:RES complex"/>
    <property type="evidence" value="ECO:0007669"/>
    <property type="project" value="TreeGrafter"/>
</dbReference>
<protein>
    <recommendedName>
        <fullName evidence="2">Pre-mRNA-splicing factor CWC26</fullName>
    </recommendedName>
</protein>
<comment type="caution">
    <text evidence="4">The sequence shown here is derived from an EMBL/GenBank/DDBJ whole genome shotgun (WGS) entry which is preliminary data.</text>
</comment>
<dbReference type="GO" id="GO:0005684">
    <property type="term" value="C:U2-type spliceosomal complex"/>
    <property type="evidence" value="ECO:0007669"/>
    <property type="project" value="TreeGrafter"/>
</dbReference>
<proteinExistence type="inferred from homology"/>
<dbReference type="PANTHER" id="PTHR31809:SF0">
    <property type="entry name" value="BUD13 HOMOLOG"/>
    <property type="match status" value="1"/>
</dbReference>
<comment type="similarity">
    <text evidence="1">Belongs to the CWC26 family.</text>
</comment>
<keyword evidence="5" id="KW-1185">Reference proteome</keyword>
<dbReference type="OrthoDB" id="6022at2759"/>
<dbReference type="GO" id="GO:0003723">
    <property type="term" value="F:RNA binding"/>
    <property type="evidence" value="ECO:0007669"/>
    <property type="project" value="TreeGrafter"/>
</dbReference>
<dbReference type="GeneID" id="30029779"/>
<evidence type="ECO:0000313" key="5">
    <source>
        <dbReference type="Proteomes" id="UP000092555"/>
    </source>
</evidence>
<sequence length="263" mass="29824">MASRADYLSKYLSKDDSKKAKKKSKKAGGAIAEANSVKKETTLIKDTIPEPESEFEPTSVDLGSSLAVKGGFKRIDNGQIVKNETPSSEMPKEENLPATVYRDLSGRIIDLKEKRAEIKARKEEEAKREEIEKEQINTGELDRIRQDEEAKKLAKSTRFDYSKTSKEYTDYMGQKDRFEDPLAGRLATSALNPEVSVSATNRPVYRGGQHPVNRFKIQAGHFWDGIDRGNGFEERLVKARDLIYVQRVTDQAAKETYTEYDFE</sequence>
<dbReference type="Pfam" id="PF09736">
    <property type="entry name" value="Bud13"/>
    <property type="match status" value="1"/>
</dbReference>
<reference evidence="4 5" key="1">
    <citation type="submission" date="2016-05" db="EMBL/GenBank/DDBJ databases">
        <title>Comparative genomics of biotechnologically important yeasts.</title>
        <authorList>
            <consortium name="DOE Joint Genome Institute"/>
            <person name="Riley R."/>
            <person name="Haridas S."/>
            <person name="Wolfe K.H."/>
            <person name="Lopes M.R."/>
            <person name="Hittinger C.T."/>
            <person name="Goker M."/>
            <person name="Salamov A."/>
            <person name="Wisecaver J."/>
            <person name="Long T.M."/>
            <person name="Aerts A.L."/>
            <person name="Barry K."/>
            <person name="Choi C."/>
            <person name="Clum A."/>
            <person name="Coughlan A.Y."/>
            <person name="Deshpande S."/>
            <person name="Douglass A.P."/>
            <person name="Hanson S.J."/>
            <person name="Klenk H.-P."/>
            <person name="LaButti K."/>
            <person name="Lapidus A."/>
            <person name="Lindquist E."/>
            <person name="Lipzen A."/>
            <person name="Meier-kolthoff J.P."/>
            <person name="Ohm R.A."/>
            <person name="Otillar R.P."/>
            <person name="Pangilinan J."/>
            <person name="Peng Y."/>
            <person name="Rokas A."/>
            <person name="Rosa C.A."/>
            <person name="Scheuner C."/>
            <person name="Sibirny A.A."/>
            <person name="Slot J.C."/>
            <person name="Stielow J.B."/>
            <person name="Sun H."/>
            <person name="Kurtzman C.P."/>
            <person name="Blackwell M."/>
            <person name="Grigoriev I.V."/>
            <person name="Jeffries T.W."/>
        </authorList>
    </citation>
    <scope>NUCLEOTIDE SEQUENCE [LARGE SCALE GENOMIC DNA]</scope>
    <source>
        <strain evidence="4 5">NRRL YB-4993</strain>
    </source>
</reference>
<dbReference type="RefSeq" id="XP_018713333.1">
    <property type="nucleotide sequence ID" value="XM_018856803.1"/>
</dbReference>
<dbReference type="PANTHER" id="PTHR31809">
    <property type="entry name" value="BUD13 HOMOLOG"/>
    <property type="match status" value="1"/>
</dbReference>
<feature type="region of interest" description="Disordered" evidence="3">
    <location>
        <begin position="119"/>
        <end position="143"/>
    </location>
</feature>
<dbReference type="Proteomes" id="UP000092555">
    <property type="component" value="Unassembled WGS sequence"/>
</dbReference>
<dbReference type="InterPro" id="IPR018609">
    <property type="entry name" value="Bud13"/>
</dbReference>